<dbReference type="InterPro" id="IPR040846">
    <property type="entry name" value="ORF_12_N"/>
</dbReference>
<keyword evidence="7" id="KW-1185">Reference proteome</keyword>
<dbReference type="Pfam" id="PF13354">
    <property type="entry name" value="Beta-lactamase2"/>
    <property type="match status" value="1"/>
</dbReference>
<evidence type="ECO:0000259" key="5">
    <source>
        <dbReference type="Pfam" id="PF18042"/>
    </source>
</evidence>
<keyword evidence="6" id="KW-0378">Hydrolase</keyword>
<dbReference type="InterPro" id="IPR000871">
    <property type="entry name" value="Beta-lactam_class-A"/>
</dbReference>
<dbReference type="InterPro" id="IPR006311">
    <property type="entry name" value="TAT_signal"/>
</dbReference>
<dbReference type="Pfam" id="PF18042">
    <property type="entry name" value="ORF_12_N"/>
    <property type="match status" value="1"/>
</dbReference>
<evidence type="ECO:0000259" key="4">
    <source>
        <dbReference type="Pfam" id="PF13354"/>
    </source>
</evidence>
<accession>A0ABU2LRL3</accession>
<feature type="signal peptide" evidence="3">
    <location>
        <begin position="1"/>
        <end position="31"/>
    </location>
</feature>
<dbReference type="GO" id="GO:0016787">
    <property type="term" value="F:hydrolase activity"/>
    <property type="evidence" value="ECO:0007669"/>
    <property type="project" value="UniProtKB-KW"/>
</dbReference>
<feature type="domain" description="ORF 12 gene product N-terminal" evidence="5">
    <location>
        <begin position="40"/>
        <end position="101"/>
    </location>
</feature>
<dbReference type="SUPFAM" id="SSF56601">
    <property type="entry name" value="beta-lactamase/transpeptidase-like"/>
    <property type="match status" value="1"/>
</dbReference>
<dbReference type="PANTHER" id="PTHR35333:SF5">
    <property type="entry name" value="CONSERVED LIPOPROTEIN LPQF-RELATED"/>
    <property type="match status" value="1"/>
</dbReference>
<dbReference type="RefSeq" id="WP_311599994.1">
    <property type="nucleotide sequence ID" value="NZ_JAVREM010000022.1"/>
</dbReference>
<organism evidence="6 7">
    <name type="scientific">Streptomyces millisiae</name>
    <dbReference type="NCBI Taxonomy" id="3075542"/>
    <lineage>
        <taxon>Bacteria</taxon>
        <taxon>Bacillati</taxon>
        <taxon>Actinomycetota</taxon>
        <taxon>Actinomycetes</taxon>
        <taxon>Kitasatosporales</taxon>
        <taxon>Streptomycetaceae</taxon>
        <taxon>Streptomyces</taxon>
    </lineage>
</organism>
<evidence type="ECO:0000256" key="1">
    <source>
        <dbReference type="ARBA" id="ARBA00018879"/>
    </source>
</evidence>
<reference evidence="7" key="1">
    <citation type="submission" date="2023-07" db="EMBL/GenBank/DDBJ databases">
        <title>30 novel species of actinomycetes from the DSMZ collection.</title>
        <authorList>
            <person name="Nouioui I."/>
        </authorList>
    </citation>
    <scope>NUCLEOTIDE SEQUENCE [LARGE SCALE GENOMIC DNA]</scope>
    <source>
        <strain evidence="7">DSM 44918</strain>
    </source>
</reference>
<dbReference type="EMBL" id="JAVREM010000022">
    <property type="protein sequence ID" value="MDT0320224.1"/>
    <property type="molecule type" value="Genomic_DNA"/>
</dbReference>
<evidence type="ECO:0000313" key="6">
    <source>
        <dbReference type="EMBL" id="MDT0320224.1"/>
    </source>
</evidence>
<comment type="caution">
    <text evidence="6">The sequence shown here is derived from an EMBL/GenBank/DDBJ whole genome shotgun (WGS) entry which is preliminary data.</text>
</comment>
<gene>
    <name evidence="6" type="ORF">RNC47_17965</name>
</gene>
<name>A0ABU2LRL3_9ACTN</name>
<feature type="domain" description="Beta-lactamase class A catalytic" evidence="4">
    <location>
        <begin position="179"/>
        <end position="422"/>
    </location>
</feature>
<dbReference type="PANTHER" id="PTHR35333">
    <property type="entry name" value="BETA-LACTAMASE"/>
    <property type="match status" value="1"/>
</dbReference>
<evidence type="ECO:0000256" key="3">
    <source>
        <dbReference type="SAM" id="SignalP"/>
    </source>
</evidence>
<sequence>MTPSPATTRRRLLAVVPTLALGAVMPTSAWARGGGPPVPPDTPVGRQLAWLLDAARRLPVPEAEARAHLAPALFESLGVAGLNDMLRAAAGHGTLRLDSYRAQREPRAGSEAYALLTGAGTRHAVLVTDGSGALAAVYLSPLPVSWAEIDRRIAALGPRASFLAAEIDGTGRCRPVHGLAAEVPRPMGSAVKLYVLGALADAARGGRASWDEPLAVREEWRAPGGPVWDLPVGATPTLREYAEHMIFHSDNSATDHLIGRLGREAVEAQQGRLGMTSPRANVPLLATRELTVLKTVDYPRHADAYTALDGAGRRAYLDRVVAGLPVPGTSWSEPRHVDSVEWFATPGDLCRALAGLWRQAGGDQGQEPVHQALSLMGTRILGLDPTAWPVGWFKGGAEPGVLSRTFLARTADGRTFAVSVMVSDPERNVGGAAAVSELLALLAGAFRLLAAGPRNPAGRS</sequence>
<evidence type="ECO:0000256" key="2">
    <source>
        <dbReference type="ARBA" id="ARBA00030171"/>
    </source>
</evidence>
<proteinExistence type="predicted"/>
<protein>
    <recommendedName>
        <fullName evidence="1">Beta-lactamase</fullName>
    </recommendedName>
    <alternativeName>
        <fullName evidence="2">Penicillinase</fullName>
    </alternativeName>
</protein>
<dbReference type="Proteomes" id="UP001183420">
    <property type="component" value="Unassembled WGS sequence"/>
</dbReference>
<dbReference type="InterPro" id="IPR012338">
    <property type="entry name" value="Beta-lactam/transpept-like"/>
</dbReference>
<dbReference type="InterPro" id="IPR045155">
    <property type="entry name" value="Beta-lactam_cat"/>
</dbReference>
<feature type="chain" id="PRO_5046943715" description="Beta-lactamase" evidence="3">
    <location>
        <begin position="32"/>
        <end position="460"/>
    </location>
</feature>
<dbReference type="PROSITE" id="PS51318">
    <property type="entry name" value="TAT"/>
    <property type="match status" value="1"/>
</dbReference>
<keyword evidence="3" id="KW-0732">Signal</keyword>
<dbReference type="Gene3D" id="3.40.710.10">
    <property type="entry name" value="DD-peptidase/beta-lactamase superfamily"/>
    <property type="match status" value="1"/>
</dbReference>
<evidence type="ECO:0000313" key="7">
    <source>
        <dbReference type="Proteomes" id="UP001183420"/>
    </source>
</evidence>